<dbReference type="SMART" id="SM00906">
    <property type="entry name" value="Fungal_trans"/>
    <property type="match status" value="1"/>
</dbReference>
<gene>
    <name evidence="6" type="ORF">THITE_2050737</name>
</gene>
<dbReference type="PROSITE" id="PS50048">
    <property type="entry name" value="ZN2_CY6_FUNGAL_2"/>
    <property type="match status" value="1"/>
</dbReference>
<dbReference type="GO" id="GO:0008270">
    <property type="term" value="F:zinc ion binding"/>
    <property type="evidence" value="ECO:0007669"/>
    <property type="project" value="InterPro"/>
</dbReference>
<evidence type="ECO:0000256" key="4">
    <source>
        <dbReference type="SAM" id="MobiDB-lite"/>
    </source>
</evidence>
<sequence length="737" mass="81006">MDSSPYPRRIEKRNRPPLSCEPCRTRKSKCNRALPCDSCTKRNRASSCHYAANVKPSEPGVVKKTNLAERLRNLETLVSSFVAQDLVVQPRKQPEGGSAVNAPAVPGILREPQIPDKPARHDSRESKQETGLEPETPRIRQTHDGQVNYVDSSHWLSILEDIREVREHLSPPGELVAQDTPSSAAPSRWELEPEARSMLGLPQSLSLDEILQSLPPQPECDRLLSHYFNSRFQVLGIVHPHKFQTEYTKFWEAPSKAPVLWIALLFALLSTATNLLRLARAGKPDDSTLLHARPLQQRTVECLVLGGYATANAYALEALILHTQSRFLSDMHDGSHVHLWFAMGTIIRLAIRMGYHRDPSKMPGITPFDGEMRRRVWLNIFQLDALLSFQMGFPSMIPTECCDAQPPRNLEYSDFSVDTDVLPPSRPLTHDTPVLYIIAKADIMAVFKKIVAHTQSLASPTYDRTIALDLEARAAYAQLPAILQRRDVGRSFMDPASRILERCTLELLHLKSLVVLHRRYVSYESTATTTTTTRPSVAATTASRRACAEAALDILARQADLHRAARPGGRLHEDRWMLTSLTVHDFLLAAMVLCLDLSVRLSEGEGGGAAAAAGGDDGHGDGHGHGDGLARREFAALQTSLQVWTETSALSPEALVAALALELMIRKVSEKNGGLQDRGGAAAAAAAAPAAGVDMPALGSAELPYADLVSEVIDGAETPDWVGHFGCWRCVGMPWLC</sequence>
<feature type="region of interest" description="Disordered" evidence="4">
    <location>
        <begin position="608"/>
        <end position="627"/>
    </location>
</feature>
<dbReference type="GeneID" id="11518808"/>
<dbReference type="CDD" id="cd00067">
    <property type="entry name" value="GAL4"/>
    <property type="match status" value="1"/>
</dbReference>
<dbReference type="GO" id="GO:0005634">
    <property type="term" value="C:nucleus"/>
    <property type="evidence" value="ECO:0007669"/>
    <property type="project" value="UniProtKB-SubCell"/>
</dbReference>
<dbReference type="CDD" id="cd12148">
    <property type="entry name" value="fungal_TF_MHR"/>
    <property type="match status" value="1"/>
</dbReference>
<dbReference type="HOGENOM" id="CLU_007426_4_0_1"/>
<keyword evidence="7" id="KW-1185">Reference proteome</keyword>
<evidence type="ECO:0000256" key="2">
    <source>
        <dbReference type="ARBA" id="ARBA00022723"/>
    </source>
</evidence>
<evidence type="ECO:0000259" key="5">
    <source>
        <dbReference type="PROSITE" id="PS50048"/>
    </source>
</evidence>
<dbReference type="Pfam" id="PF00172">
    <property type="entry name" value="Zn_clus"/>
    <property type="match status" value="1"/>
</dbReference>
<dbReference type="InterPro" id="IPR036864">
    <property type="entry name" value="Zn2-C6_fun-type_DNA-bd_sf"/>
</dbReference>
<comment type="subcellular location">
    <subcellularLocation>
        <location evidence="1">Nucleus</location>
    </subcellularLocation>
</comment>
<organism evidence="6 7">
    <name type="scientific">Thermothielavioides terrestris (strain ATCC 38088 / NRRL 8126)</name>
    <name type="common">Thielavia terrestris</name>
    <dbReference type="NCBI Taxonomy" id="578455"/>
    <lineage>
        <taxon>Eukaryota</taxon>
        <taxon>Fungi</taxon>
        <taxon>Dikarya</taxon>
        <taxon>Ascomycota</taxon>
        <taxon>Pezizomycotina</taxon>
        <taxon>Sordariomycetes</taxon>
        <taxon>Sordariomycetidae</taxon>
        <taxon>Sordariales</taxon>
        <taxon>Chaetomiaceae</taxon>
        <taxon>Thermothielavioides</taxon>
        <taxon>Thermothielavioides terrestris</taxon>
    </lineage>
</organism>
<evidence type="ECO:0000256" key="3">
    <source>
        <dbReference type="ARBA" id="ARBA00023242"/>
    </source>
</evidence>
<feature type="compositionally biased region" description="Basic and acidic residues" evidence="4">
    <location>
        <begin position="616"/>
        <end position="627"/>
    </location>
</feature>
<accession>G2R6H4</accession>
<feature type="domain" description="Zn(2)-C6 fungal-type" evidence="5">
    <location>
        <begin position="19"/>
        <end position="50"/>
    </location>
</feature>
<dbReference type="SUPFAM" id="SSF57701">
    <property type="entry name" value="Zn2/Cys6 DNA-binding domain"/>
    <property type="match status" value="1"/>
</dbReference>
<dbReference type="Pfam" id="PF04082">
    <property type="entry name" value="Fungal_trans"/>
    <property type="match status" value="1"/>
</dbReference>
<dbReference type="InterPro" id="IPR001138">
    <property type="entry name" value="Zn2Cys6_DnaBD"/>
</dbReference>
<proteinExistence type="predicted"/>
<evidence type="ECO:0000256" key="1">
    <source>
        <dbReference type="ARBA" id="ARBA00004123"/>
    </source>
</evidence>
<keyword evidence="3" id="KW-0539">Nucleus</keyword>
<feature type="compositionally biased region" description="Basic and acidic residues" evidence="4">
    <location>
        <begin position="113"/>
        <end position="137"/>
    </location>
</feature>
<evidence type="ECO:0000313" key="6">
    <source>
        <dbReference type="EMBL" id="AEO68455.1"/>
    </source>
</evidence>
<dbReference type="PROSITE" id="PS00463">
    <property type="entry name" value="ZN2_CY6_FUNGAL_1"/>
    <property type="match status" value="1"/>
</dbReference>
<name>G2R6H4_THETT</name>
<dbReference type="Proteomes" id="UP000008181">
    <property type="component" value="Chromosome 3"/>
</dbReference>
<dbReference type="PANTHER" id="PTHR31001:SF49">
    <property type="entry name" value="ZN(II)2CYS6 TRANSCRIPTION FACTOR (EUROFUNG)"/>
    <property type="match status" value="1"/>
</dbReference>
<dbReference type="GO" id="GO:0003677">
    <property type="term" value="F:DNA binding"/>
    <property type="evidence" value="ECO:0007669"/>
    <property type="project" value="InterPro"/>
</dbReference>
<dbReference type="AlphaFoldDB" id="G2R6H4"/>
<dbReference type="EMBL" id="CP003011">
    <property type="protein sequence ID" value="AEO68455.1"/>
    <property type="molecule type" value="Genomic_DNA"/>
</dbReference>
<dbReference type="PANTHER" id="PTHR31001">
    <property type="entry name" value="UNCHARACTERIZED TRANSCRIPTIONAL REGULATORY PROTEIN"/>
    <property type="match status" value="1"/>
</dbReference>
<dbReference type="OrthoDB" id="4934715at2759"/>
<dbReference type="Gene3D" id="4.10.240.10">
    <property type="entry name" value="Zn(2)-C6 fungal-type DNA-binding domain"/>
    <property type="match status" value="1"/>
</dbReference>
<dbReference type="GO" id="GO:0000981">
    <property type="term" value="F:DNA-binding transcription factor activity, RNA polymerase II-specific"/>
    <property type="evidence" value="ECO:0007669"/>
    <property type="project" value="InterPro"/>
</dbReference>
<dbReference type="RefSeq" id="XP_003654791.1">
    <property type="nucleotide sequence ID" value="XM_003654743.1"/>
</dbReference>
<dbReference type="InterPro" id="IPR050613">
    <property type="entry name" value="Sec_Metabolite_Reg"/>
</dbReference>
<dbReference type="KEGG" id="ttt:THITE_2050737"/>
<dbReference type="InterPro" id="IPR007219">
    <property type="entry name" value="XnlR_reg_dom"/>
</dbReference>
<dbReference type="STRING" id="578455.G2R6H4"/>
<evidence type="ECO:0000313" key="7">
    <source>
        <dbReference type="Proteomes" id="UP000008181"/>
    </source>
</evidence>
<dbReference type="GO" id="GO:0006351">
    <property type="term" value="P:DNA-templated transcription"/>
    <property type="evidence" value="ECO:0007669"/>
    <property type="project" value="InterPro"/>
</dbReference>
<dbReference type="eggNOG" id="ENOG502SHVI">
    <property type="taxonomic scope" value="Eukaryota"/>
</dbReference>
<reference evidence="6 7" key="1">
    <citation type="journal article" date="2011" name="Nat. Biotechnol.">
        <title>Comparative genomic analysis of the thermophilic biomass-degrading fungi Myceliophthora thermophila and Thielavia terrestris.</title>
        <authorList>
            <person name="Berka R.M."/>
            <person name="Grigoriev I.V."/>
            <person name="Otillar R."/>
            <person name="Salamov A."/>
            <person name="Grimwood J."/>
            <person name="Reid I."/>
            <person name="Ishmael N."/>
            <person name="John T."/>
            <person name="Darmond C."/>
            <person name="Moisan M.-C."/>
            <person name="Henrissat B."/>
            <person name="Coutinho P.M."/>
            <person name="Lombard V."/>
            <person name="Natvig D.O."/>
            <person name="Lindquist E."/>
            <person name="Schmutz J."/>
            <person name="Lucas S."/>
            <person name="Harris P."/>
            <person name="Powlowski J."/>
            <person name="Bellemare A."/>
            <person name="Taylor D."/>
            <person name="Butler G."/>
            <person name="de Vries R.P."/>
            <person name="Allijn I.E."/>
            <person name="van den Brink J."/>
            <person name="Ushinsky S."/>
            <person name="Storms R."/>
            <person name="Powell A.J."/>
            <person name="Paulsen I.T."/>
            <person name="Elbourne L.D.H."/>
            <person name="Baker S.E."/>
            <person name="Magnuson J."/>
            <person name="LaBoissiere S."/>
            <person name="Clutterbuck A.J."/>
            <person name="Martinez D."/>
            <person name="Wogulis M."/>
            <person name="de Leon A.L."/>
            <person name="Rey M.W."/>
            <person name="Tsang A."/>
        </authorList>
    </citation>
    <scope>NUCLEOTIDE SEQUENCE [LARGE SCALE GENOMIC DNA]</scope>
    <source>
        <strain evidence="7">ATCC 38088 / NRRL 8126</strain>
    </source>
</reference>
<keyword evidence="2" id="KW-0479">Metal-binding</keyword>
<dbReference type="SMART" id="SM00066">
    <property type="entry name" value="GAL4"/>
    <property type="match status" value="1"/>
</dbReference>
<protein>
    <recommendedName>
        <fullName evidence="5">Zn(2)-C6 fungal-type domain-containing protein</fullName>
    </recommendedName>
</protein>
<feature type="region of interest" description="Disordered" evidence="4">
    <location>
        <begin position="93"/>
        <end position="137"/>
    </location>
</feature>